<dbReference type="EMBL" id="JANPWB010000008">
    <property type="protein sequence ID" value="KAJ1162053.1"/>
    <property type="molecule type" value="Genomic_DNA"/>
</dbReference>
<organism evidence="2 3">
    <name type="scientific">Pleurodeles waltl</name>
    <name type="common">Iberian ribbed newt</name>
    <dbReference type="NCBI Taxonomy" id="8319"/>
    <lineage>
        <taxon>Eukaryota</taxon>
        <taxon>Metazoa</taxon>
        <taxon>Chordata</taxon>
        <taxon>Craniata</taxon>
        <taxon>Vertebrata</taxon>
        <taxon>Euteleostomi</taxon>
        <taxon>Amphibia</taxon>
        <taxon>Batrachia</taxon>
        <taxon>Caudata</taxon>
        <taxon>Salamandroidea</taxon>
        <taxon>Salamandridae</taxon>
        <taxon>Pleurodelinae</taxon>
        <taxon>Pleurodeles</taxon>
    </lineage>
</organism>
<accession>A0AAV7SDD0</accession>
<name>A0AAV7SDD0_PLEWA</name>
<gene>
    <name evidence="2" type="ORF">NDU88_002532</name>
</gene>
<feature type="region of interest" description="Disordered" evidence="1">
    <location>
        <begin position="79"/>
        <end position="111"/>
    </location>
</feature>
<protein>
    <submittedName>
        <fullName evidence="2">Uncharacterized protein</fullName>
    </submittedName>
</protein>
<evidence type="ECO:0000313" key="2">
    <source>
        <dbReference type="EMBL" id="KAJ1162053.1"/>
    </source>
</evidence>
<comment type="caution">
    <text evidence="2">The sequence shown here is derived from an EMBL/GenBank/DDBJ whole genome shotgun (WGS) entry which is preliminary data.</text>
</comment>
<feature type="compositionally biased region" description="Low complexity" evidence="1">
    <location>
        <begin position="128"/>
        <end position="142"/>
    </location>
</feature>
<evidence type="ECO:0000256" key="1">
    <source>
        <dbReference type="SAM" id="MobiDB-lite"/>
    </source>
</evidence>
<feature type="compositionally biased region" description="Basic and acidic residues" evidence="1">
    <location>
        <begin position="94"/>
        <end position="107"/>
    </location>
</feature>
<sequence length="157" mass="16655">MKNGSLHPEMLAGKKRVKLGDELVPLLSNNLEQWAVLRSPKEIDIGTGPEFSHAAPSKAPSVVEWLTQQRGPRMAHQDLEPAPATAVTVQGEPEASRAGEQGSRKEVQSLLSQTTALLRHCTVVASAPEAAAPARTGPGPETKSQTPQGETKGVREA</sequence>
<reference evidence="2" key="1">
    <citation type="journal article" date="2022" name="bioRxiv">
        <title>Sequencing and chromosome-scale assembly of the giantPleurodeles waltlgenome.</title>
        <authorList>
            <person name="Brown T."/>
            <person name="Elewa A."/>
            <person name="Iarovenko S."/>
            <person name="Subramanian E."/>
            <person name="Araus A.J."/>
            <person name="Petzold A."/>
            <person name="Susuki M."/>
            <person name="Suzuki K.-i.T."/>
            <person name="Hayashi T."/>
            <person name="Toyoda A."/>
            <person name="Oliveira C."/>
            <person name="Osipova E."/>
            <person name="Leigh N.D."/>
            <person name="Simon A."/>
            <person name="Yun M.H."/>
        </authorList>
    </citation>
    <scope>NUCLEOTIDE SEQUENCE</scope>
    <source>
        <strain evidence="2">20211129_DDA</strain>
        <tissue evidence="2">Liver</tissue>
    </source>
</reference>
<evidence type="ECO:0000313" key="3">
    <source>
        <dbReference type="Proteomes" id="UP001066276"/>
    </source>
</evidence>
<proteinExistence type="predicted"/>
<dbReference type="Proteomes" id="UP001066276">
    <property type="component" value="Chromosome 4_2"/>
</dbReference>
<dbReference type="AlphaFoldDB" id="A0AAV7SDD0"/>
<feature type="region of interest" description="Disordered" evidence="1">
    <location>
        <begin position="128"/>
        <end position="157"/>
    </location>
</feature>
<keyword evidence="3" id="KW-1185">Reference proteome</keyword>